<feature type="non-terminal residue" evidence="1">
    <location>
        <position position="140"/>
    </location>
</feature>
<reference evidence="1" key="1">
    <citation type="journal article" date="2014" name="Front. Microbiol.">
        <title>High frequency of phylogenetically diverse reductive dehalogenase-homologous genes in deep subseafloor sedimentary metagenomes.</title>
        <authorList>
            <person name="Kawai M."/>
            <person name="Futagami T."/>
            <person name="Toyoda A."/>
            <person name="Takaki Y."/>
            <person name="Nishi S."/>
            <person name="Hori S."/>
            <person name="Arai W."/>
            <person name="Tsubouchi T."/>
            <person name="Morono Y."/>
            <person name="Uchiyama I."/>
            <person name="Ito T."/>
            <person name="Fujiyama A."/>
            <person name="Inagaki F."/>
            <person name="Takami H."/>
        </authorList>
    </citation>
    <scope>NUCLEOTIDE SEQUENCE</scope>
    <source>
        <strain evidence="1">Expedition CK06-06</strain>
    </source>
</reference>
<dbReference type="EMBL" id="BART01035310">
    <property type="protein sequence ID" value="GAH13175.1"/>
    <property type="molecule type" value="Genomic_DNA"/>
</dbReference>
<gene>
    <name evidence="1" type="ORF">S01H4_60033</name>
</gene>
<dbReference type="AlphaFoldDB" id="X1DYA5"/>
<organism evidence="1">
    <name type="scientific">marine sediment metagenome</name>
    <dbReference type="NCBI Taxonomy" id="412755"/>
    <lineage>
        <taxon>unclassified sequences</taxon>
        <taxon>metagenomes</taxon>
        <taxon>ecological metagenomes</taxon>
    </lineage>
</organism>
<comment type="caution">
    <text evidence="1">The sequence shown here is derived from an EMBL/GenBank/DDBJ whole genome shotgun (WGS) entry which is preliminary data.</text>
</comment>
<protein>
    <submittedName>
        <fullName evidence="1">Uncharacterized protein</fullName>
    </submittedName>
</protein>
<name>X1DYA5_9ZZZZ</name>
<proteinExistence type="predicted"/>
<evidence type="ECO:0000313" key="1">
    <source>
        <dbReference type="EMBL" id="GAH13175.1"/>
    </source>
</evidence>
<accession>X1DYA5</accession>
<sequence length="140" mass="14692">MPDTYTSSSKLRFEFTISYRGLCSCGDGVALFSASHPTTVGTFSNTVSVDVSESALEDACIAISKLTNDRGILLSLRPKSLHIPPELFFTVSKILGANLSTAIGVNPTTAANGATNLNDPNIVGGKFGGGVHVNHRFTDT</sequence>